<organism evidence="1 2">
    <name type="scientific">Neonectria punicea</name>
    <dbReference type="NCBI Taxonomy" id="979145"/>
    <lineage>
        <taxon>Eukaryota</taxon>
        <taxon>Fungi</taxon>
        <taxon>Dikarya</taxon>
        <taxon>Ascomycota</taxon>
        <taxon>Pezizomycotina</taxon>
        <taxon>Sordariomycetes</taxon>
        <taxon>Hypocreomycetidae</taxon>
        <taxon>Hypocreales</taxon>
        <taxon>Nectriaceae</taxon>
        <taxon>Neonectria</taxon>
    </lineage>
</organism>
<proteinExistence type="predicted"/>
<name>A0ABR1GZ86_9HYPO</name>
<gene>
    <name evidence="1" type="ORF">QQX98_006944</name>
</gene>
<sequence>MGSIHVVVVALCAALAAPALIAAGFWLSTRKRRADEEKGSTSSDDIALESMAEAFNIEVVGPVGAVDEWLHGEGKAQYPSTLRFTDGTGKSEPSFGVDGYIVLKDTDEGALKMLKASPKLKAVVGEMPRFGNDYCSDDWFPEDPEVFVDRLKLRRRFGKIEPAPRDPAIQALHAELDALHVDMERKQQQMSEKR</sequence>
<reference evidence="1 2" key="1">
    <citation type="journal article" date="2025" name="Microbiol. Resour. Announc.">
        <title>Draft genome sequences for Neonectria magnoliae and Neonectria punicea, canker pathogens of Liriodendron tulipifera and Acer saccharum in West Virginia.</title>
        <authorList>
            <person name="Petronek H.M."/>
            <person name="Kasson M.T."/>
            <person name="Metheny A.M."/>
            <person name="Stauder C.M."/>
            <person name="Lovett B."/>
            <person name="Lynch S.C."/>
            <person name="Garnas J.R."/>
            <person name="Kasson L.R."/>
            <person name="Stajich J.E."/>
        </authorList>
    </citation>
    <scope>NUCLEOTIDE SEQUENCE [LARGE SCALE GENOMIC DNA]</scope>
    <source>
        <strain evidence="1 2">NRRL 64653</strain>
    </source>
</reference>
<protein>
    <submittedName>
        <fullName evidence="1">Uncharacterized protein</fullName>
    </submittedName>
</protein>
<evidence type="ECO:0000313" key="1">
    <source>
        <dbReference type="EMBL" id="KAK7414158.1"/>
    </source>
</evidence>
<dbReference type="Proteomes" id="UP001498476">
    <property type="component" value="Unassembled WGS sequence"/>
</dbReference>
<keyword evidence="2" id="KW-1185">Reference proteome</keyword>
<evidence type="ECO:0000313" key="2">
    <source>
        <dbReference type="Proteomes" id="UP001498476"/>
    </source>
</evidence>
<dbReference type="EMBL" id="JAZAVJ010000109">
    <property type="protein sequence ID" value="KAK7414158.1"/>
    <property type="molecule type" value="Genomic_DNA"/>
</dbReference>
<comment type="caution">
    <text evidence="1">The sequence shown here is derived from an EMBL/GenBank/DDBJ whole genome shotgun (WGS) entry which is preliminary data.</text>
</comment>
<accession>A0ABR1GZ86</accession>